<keyword evidence="2" id="KW-1185">Reference proteome</keyword>
<protein>
    <submittedName>
        <fullName evidence="1">Uncharacterized protein</fullName>
    </submittedName>
</protein>
<gene>
    <name evidence="1" type="ORF">POI8812_00141</name>
</gene>
<sequence>MVLAEVFDKIPDNLSDRDLYFLLVHSFEHEQIASVAVSRLEQNPLLEAEAFPGDLLQTVLRLSASFWSENFSLWRRVQRILLDLDEAIAGLRDARIAFEACTYERTTP</sequence>
<reference evidence="1 2" key="1">
    <citation type="submission" date="2018-03" db="EMBL/GenBank/DDBJ databases">
        <authorList>
            <person name="Keele B.F."/>
        </authorList>
    </citation>
    <scope>NUCLEOTIDE SEQUENCE [LARGE SCALE GENOMIC DNA]</scope>
    <source>
        <strain evidence="1 2">CeCT 8812</strain>
    </source>
</reference>
<dbReference type="InterPro" id="IPR040547">
    <property type="entry name" value="CdiI"/>
</dbReference>
<name>A0A2R8A6M2_9RHOB</name>
<dbReference type="AlphaFoldDB" id="A0A2R8A6M2"/>
<evidence type="ECO:0000313" key="1">
    <source>
        <dbReference type="EMBL" id="SPF27846.1"/>
    </source>
</evidence>
<dbReference type="Pfam" id="PF18616">
    <property type="entry name" value="CdiI_3"/>
    <property type="match status" value="1"/>
</dbReference>
<dbReference type="Proteomes" id="UP000244932">
    <property type="component" value="Unassembled WGS sequence"/>
</dbReference>
<organism evidence="1 2">
    <name type="scientific">Pontivivens insulae</name>
    <dbReference type="NCBI Taxonomy" id="1639689"/>
    <lineage>
        <taxon>Bacteria</taxon>
        <taxon>Pseudomonadati</taxon>
        <taxon>Pseudomonadota</taxon>
        <taxon>Alphaproteobacteria</taxon>
        <taxon>Rhodobacterales</taxon>
        <taxon>Paracoccaceae</taxon>
        <taxon>Pontivivens</taxon>
    </lineage>
</organism>
<accession>A0A2R8A6M2</accession>
<dbReference type="EMBL" id="OMKW01000001">
    <property type="protein sequence ID" value="SPF27846.1"/>
    <property type="molecule type" value="Genomic_DNA"/>
</dbReference>
<proteinExistence type="predicted"/>
<evidence type="ECO:0000313" key="2">
    <source>
        <dbReference type="Proteomes" id="UP000244932"/>
    </source>
</evidence>